<reference evidence="3 4" key="1">
    <citation type="submission" date="2017-06" db="EMBL/GenBank/DDBJ databases">
        <title>Evolution towards high GC content and high-temperature stress adaptation in endophytic Pseudomonas oryzihabitans impacted its plant-growth promoting traits.</title>
        <authorList>
            <person name="Nascimento F.X."/>
        </authorList>
    </citation>
    <scope>NUCLEOTIDE SEQUENCE [LARGE SCALE GENOMIC DNA]</scope>
    <source>
        <strain evidence="3 4">MS8</strain>
    </source>
</reference>
<protein>
    <submittedName>
        <fullName evidence="3">Uncharacterized protein</fullName>
    </submittedName>
</protein>
<keyword evidence="1" id="KW-0175">Coiled coil</keyword>
<keyword evidence="2" id="KW-0812">Transmembrane</keyword>
<evidence type="ECO:0000256" key="2">
    <source>
        <dbReference type="SAM" id="Phobius"/>
    </source>
</evidence>
<feature type="transmembrane region" description="Helical" evidence="2">
    <location>
        <begin position="178"/>
        <end position="199"/>
    </location>
</feature>
<dbReference type="EMBL" id="CP022198">
    <property type="protein sequence ID" value="AXA68910.1"/>
    <property type="molecule type" value="Genomic_DNA"/>
</dbReference>
<evidence type="ECO:0000256" key="1">
    <source>
        <dbReference type="SAM" id="Coils"/>
    </source>
</evidence>
<evidence type="ECO:0000313" key="4">
    <source>
        <dbReference type="Proteomes" id="UP000250579"/>
    </source>
</evidence>
<accession>A0A2Z5AID2</accession>
<dbReference type="AlphaFoldDB" id="A0A2Z5AID2"/>
<organism evidence="3 4">
    <name type="scientific">Pseudomonas oryzihabitans</name>
    <dbReference type="NCBI Taxonomy" id="47885"/>
    <lineage>
        <taxon>Bacteria</taxon>
        <taxon>Pseudomonadati</taxon>
        <taxon>Pseudomonadota</taxon>
        <taxon>Gammaproteobacteria</taxon>
        <taxon>Pseudomonadales</taxon>
        <taxon>Pseudomonadaceae</taxon>
        <taxon>Pseudomonas</taxon>
    </lineage>
</organism>
<sequence length="211" mass="23404">MFDLVRHELADAHNNAIRDLGVLSEDLMAAGVRINEESRRRADAEAARLEEEKKRIQAEKEKQEVLTTNSKEVALRFEKENQLLDSHQLNLALSERLDKFVFICFYVLFPSIVSLLIFLLLYLGGLALPSALGGVLKWVSVAGLVILPFAISSILFAKKKMQSTSLLSWFPAKIMLGVGRRIISVGIVTLGAIFSGGIYDFAKHLLGFGES</sequence>
<evidence type="ECO:0000313" key="3">
    <source>
        <dbReference type="EMBL" id="AXA68910.1"/>
    </source>
</evidence>
<gene>
    <name evidence="3" type="ORF">CE139_24960</name>
</gene>
<feature type="transmembrane region" description="Helical" evidence="2">
    <location>
        <begin position="100"/>
        <end position="123"/>
    </location>
</feature>
<keyword evidence="2" id="KW-1133">Transmembrane helix</keyword>
<name>A0A2Z5AID2_9PSED</name>
<keyword evidence="2" id="KW-0472">Membrane</keyword>
<feature type="transmembrane region" description="Helical" evidence="2">
    <location>
        <begin position="135"/>
        <end position="157"/>
    </location>
</feature>
<feature type="coiled-coil region" evidence="1">
    <location>
        <begin position="32"/>
        <end position="69"/>
    </location>
</feature>
<dbReference type="Proteomes" id="UP000250579">
    <property type="component" value="Chromosome"/>
</dbReference>
<proteinExistence type="predicted"/>